<reference evidence="1" key="2">
    <citation type="submission" date="2022-06" db="UniProtKB">
        <authorList>
            <consortium name="EnsemblMetazoa"/>
        </authorList>
    </citation>
    <scope>IDENTIFICATION</scope>
    <source>
        <strain evidence="1">DF5081</strain>
    </source>
</reference>
<accession>A0A8R1ICZ6</accession>
<reference evidence="2" key="1">
    <citation type="submission" date="2010-08" db="EMBL/GenBank/DDBJ databases">
        <authorList>
            <consortium name="Caenorhabditis japonica Sequencing Consortium"/>
            <person name="Wilson R.K."/>
        </authorList>
    </citation>
    <scope>NUCLEOTIDE SEQUENCE [LARGE SCALE GENOMIC DNA]</scope>
    <source>
        <strain evidence="2">DF5081</strain>
    </source>
</reference>
<evidence type="ECO:0000313" key="1">
    <source>
        <dbReference type="EnsemblMetazoa" id="CJA24222.1"/>
    </source>
</evidence>
<dbReference type="AlphaFoldDB" id="A0A8R1ICZ6"/>
<protein>
    <submittedName>
        <fullName evidence="1">Uncharacterized protein</fullName>
    </submittedName>
</protein>
<proteinExistence type="predicted"/>
<dbReference type="Proteomes" id="UP000005237">
    <property type="component" value="Unassembled WGS sequence"/>
</dbReference>
<evidence type="ECO:0000313" key="2">
    <source>
        <dbReference type="Proteomes" id="UP000005237"/>
    </source>
</evidence>
<sequence>MIRPPRTRTSVQLNRNLSASSGFSIANSSTSSSIGSRSYVGFEDATPRPSIDFPTAVIEVSTLLWFQNS</sequence>
<name>A0A8R1ICZ6_CAEJA</name>
<keyword evidence="2" id="KW-1185">Reference proteome</keyword>
<organism evidence="1 2">
    <name type="scientific">Caenorhabditis japonica</name>
    <dbReference type="NCBI Taxonomy" id="281687"/>
    <lineage>
        <taxon>Eukaryota</taxon>
        <taxon>Metazoa</taxon>
        <taxon>Ecdysozoa</taxon>
        <taxon>Nematoda</taxon>
        <taxon>Chromadorea</taxon>
        <taxon>Rhabditida</taxon>
        <taxon>Rhabditina</taxon>
        <taxon>Rhabditomorpha</taxon>
        <taxon>Rhabditoidea</taxon>
        <taxon>Rhabditidae</taxon>
        <taxon>Peloderinae</taxon>
        <taxon>Caenorhabditis</taxon>
    </lineage>
</organism>
<dbReference type="EnsemblMetazoa" id="CJA24222.1">
    <property type="protein sequence ID" value="CJA24222.1"/>
    <property type="gene ID" value="WBGene00179794"/>
</dbReference>